<evidence type="ECO:0000313" key="11">
    <source>
        <dbReference type="Proteomes" id="UP000317155"/>
    </source>
</evidence>
<evidence type="ECO:0000256" key="1">
    <source>
        <dbReference type="ARBA" id="ARBA00000085"/>
    </source>
</evidence>
<name>A0A550J8U4_9BACT</name>
<comment type="catalytic activity">
    <reaction evidence="1">
        <text>ATP + protein L-histidine = ADP + protein N-phospho-L-histidine.</text>
        <dbReference type="EC" id="2.7.13.3"/>
    </reaction>
</comment>
<dbReference type="InterPro" id="IPR004358">
    <property type="entry name" value="Sig_transdc_His_kin-like_C"/>
</dbReference>
<proteinExistence type="predicted"/>
<evidence type="ECO:0000256" key="6">
    <source>
        <dbReference type="ARBA" id="ARBA00022777"/>
    </source>
</evidence>
<dbReference type="SUPFAM" id="SSF55874">
    <property type="entry name" value="ATPase domain of HSP90 chaperone/DNA topoisomerase II/histidine kinase"/>
    <property type="match status" value="1"/>
</dbReference>
<evidence type="ECO:0000256" key="8">
    <source>
        <dbReference type="ARBA" id="ARBA00023012"/>
    </source>
</evidence>
<dbReference type="PROSITE" id="PS50109">
    <property type="entry name" value="HIS_KIN"/>
    <property type="match status" value="1"/>
</dbReference>
<dbReference type="PANTHER" id="PTHR43065">
    <property type="entry name" value="SENSOR HISTIDINE KINASE"/>
    <property type="match status" value="1"/>
</dbReference>
<dbReference type="Proteomes" id="UP000317155">
    <property type="component" value="Unassembled WGS sequence"/>
</dbReference>
<keyword evidence="7" id="KW-0067">ATP-binding</keyword>
<evidence type="ECO:0000256" key="7">
    <source>
        <dbReference type="ARBA" id="ARBA00022840"/>
    </source>
</evidence>
<dbReference type="SMART" id="SM00387">
    <property type="entry name" value="HATPase_c"/>
    <property type="match status" value="1"/>
</dbReference>
<feature type="domain" description="Histidine kinase" evidence="9">
    <location>
        <begin position="1"/>
        <end position="107"/>
    </location>
</feature>
<evidence type="ECO:0000256" key="3">
    <source>
        <dbReference type="ARBA" id="ARBA00022553"/>
    </source>
</evidence>
<dbReference type="InterPro" id="IPR036890">
    <property type="entry name" value="HATPase_C_sf"/>
</dbReference>
<reference evidence="10 11" key="1">
    <citation type="submission" date="2019-07" db="EMBL/GenBank/DDBJ databases">
        <title>Insights of Desulfuromonas acetexigens electromicrobiology.</title>
        <authorList>
            <person name="Katuri K."/>
            <person name="Sapireddy V."/>
            <person name="Shaw D.R."/>
            <person name="Saikaly P."/>
        </authorList>
    </citation>
    <scope>NUCLEOTIDE SEQUENCE [LARGE SCALE GENOMIC DNA]</scope>
    <source>
        <strain evidence="10 11">2873</strain>
    </source>
</reference>
<evidence type="ECO:0000256" key="4">
    <source>
        <dbReference type="ARBA" id="ARBA00022679"/>
    </source>
</evidence>
<dbReference type="PANTHER" id="PTHR43065:SF10">
    <property type="entry name" value="PEROXIDE STRESS-ACTIVATED HISTIDINE KINASE MAK3"/>
    <property type="match status" value="1"/>
</dbReference>
<protein>
    <recommendedName>
        <fullName evidence="2">histidine kinase</fullName>
        <ecNumber evidence="2">2.7.13.3</ecNumber>
    </recommendedName>
</protein>
<keyword evidence="6 10" id="KW-0418">Kinase</keyword>
<dbReference type="Pfam" id="PF02518">
    <property type="entry name" value="HATPase_c"/>
    <property type="match status" value="1"/>
</dbReference>
<keyword evidence="5" id="KW-0547">Nucleotide-binding</keyword>
<dbReference type="GO" id="GO:0005524">
    <property type="term" value="F:ATP binding"/>
    <property type="evidence" value="ECO:0007669"/>
    <property type="project" value="UniProtKB-KW"/>
</dbReference>
<dbReference type="GO" id="GO:0000160">
    <property type="term" value="P:phosphorelay signal transduction system"/>
    <property type="evidence" value="ECO:0007669"/>
    <property type="project" value="UniProtKB-KW"/>
</dbReference>
<gene>
    <name evidence="10" type="ORF">FL622_12930</name>
</gene>
<evidence type="ECO:0000313" key="10">
    <source>
        <dbReference type="EMBL" id="TRO79543.1"/>
    </source>
</evidence>
<evidence type="ECO:0000259" key="9">
    <source>
        <dbReference type="PROSITE" id="PS50109"/>
    </source>
</evidence>
<dbReference type="OrthoDB" id="9781147at2"/>
<comment type="caution">
    <text evidence="10">The sequence shown here is derived from an EMBL/GenBank/DDBJ whole genome shotgun (WGS) entry which is preliminary data.</text>
</comment>
<keyword evidence="4" id="KW-0808">Transferase</keyword>
<keyword evidence="3" id="KW-0597">Phosphoprotein</keyword>
<dbReference type="Gene3D" id="3.30.565.10">
    <property type="entry name" value="Histidine kinase-like ATPase, C-terminal domain"/>
    <property type="match status" value="1"/>
</dbReference>
<dbReference type="InterPro" id="IPR003594">
    <property type="entry name" value="HATPase_dom"/>
</dbReference>
<dbReference type="PRINTS" id="PR00344">
    <property type="entry name" value="BCTRLSENSOR"/>
</dbReference>
<keyword evidence="8" id="KW-0902">Two-component regulatory system</keyword>
<dbReference type="GO" id="GO:0004673">
    <property type="term" value="F:protein histidine kinase activity"/>
    <property type="evidence" value="ECO:0007669"/>
    <property type="project" value="UniProtKB-EC"/>
</dbReference>
<sequence>MDPHRLQQVLVNLLLNARDATTVGGAIRLSGAVEGEWVRLAVKDSGIGLSEEVRAHLFDPFYTTKATGRGLGLAICQRIVEDADGRIEVISTPGLGSEFRVWLRNEGRGARSEVRGEG</sequence>
<evidence type="ECO:0000256" key="5">
    <source>
        <dbReference type="ARBA" id="ARBA00022741"/>
    </source>
</evidence>
<organism evidence="10 11">
    <name type="scientific">Trichloromonas acetexigens</name>
    <dbReference type="NCBI Taxonomy" id="38815"/>
    <lineage>
        <taxon>Bacteria</taxon>
        <taxon>Pseudomonadati</taxon>
        <taxon>Thermodesulfobacteriota</taxon>
        <taxon>Desulfuromonadia</taxon>
        <taxon>Desulfuromonadales</taxon>
        <taxon>Trichloromonadaceae</taxon>
        <taxon>Trichloromonas</taxon>
    </lineage>
</organism>
<dbReference type="AlphaFoldDB" id="A0A550J8U4"/>
<evidence type="ECO:0000256" key="2">
    <source>
        <dbReference type="ARBA" id="ARBA00012438"/>
    </source>
</evidence>
<accession>A0A550J8U4</accession>
<dbReference type="EMBL" id="VJVV01000010">
    <property type="protein sequence ID" value="TRO79543.1"/>
    <property type="molecule type" value="Genomic_DNA"/>
</dbReference>
<dbReference type="InterPro" id="IPR005467">
    <property type="entry name" value="His_kinase_dom"/>
</dbReference>
<keyword evidence="11" id="KW-1185">Reference proteome</keyword>
<dbReference type="EC" id="2.7.13.3" evidence="2"/>